<gene>
    <name evidence="9" type="ORF">F0919_12390</name>
</gene>
<dbReference type="PANTHER" id="PTHR30636">
    <property type="entry name" value="UPF0701 PROTEIN YICC"/>
    <property type="match status" value="1"/>
</dbReference>
<proteinExistence type="inferred from homology"/>
<evidence type="ECO:0000256" key="5">
    <source>
        <dbReference type="ARBA" id="ARBA00035648"/>
    </source>
</evidence>
<dbReference type="InterPro" id="IPR013551">
    <property type="entry name" value="YicC-like_C"/>
</dbReference>
<feature type="domain" description="Endoribonuclease YicC-like N-terminal" evidence="7">
    <location>
        <begin position="2"/>
        <end position="158"/>
    </location>
</feature>
<evidence type="ECO:0000313" key="9">
    <source>
        <dbReference type="EMBL" id="KAA5533338.1"/>
    </source>
</evidence>
<sequence length="296" mass="33907">MIYSMTGYGRAEGKAGNRQVIVEVKSLNGKQFELNNRFSPLLKAYEADIRNELMRILKRGTVDLTVTIKQEGANKPMQVNTDLARYYYNAMTTIANDLNLNVTGHPEHVLATLMRMPEIVAADMDTLPEEEWLSIKTLIQEAAQKLADHRAEEGIEIAKDLLQNINSIETQVVQVEVFEPARMERIRQRINGSLEEWVEKERIDLNRLEQELIFYIEKIDFSEEKQRLRSHTGYFAQLMEQGNEEGIGKKLGFVLQEVGREINTLGSKANDADIQKIVVNMKDNLEKAKEQVLNVL</sequence>
<keyword evidence="6" id="KW-0175">Coiled coil</keyword>
<name>A0A5M6CDU0_9BACT</name>
<evidence type="ECO:0000256" key="1">
    <source>
        <dbReference type="ARBA" id="ARBA00001968"/>
    </source>
</evidence>
<dbReference type="InterPro" id="IPR005229">
    <property type="entry name" value="YicC/YloC-like"/>
</dbReference>
<dbReference type="EMBL" id="VWSH01000003">
    <property type="protein sequence ID" value="KAA5533338.1"/>
    <property type="molecule type" value="Genomic_DNA"/>
</dbReference>
<dbReference type="GO" id="GO:0004521">
    <property type="term" value="F:RNA endonuclease activity"/>
    <property type="evidence" value="ECO:0007669"/>
    <property type="project" value="InterPro"/>
</dbReference>
<dbReference type="InterPro" id="IPR013527">
    <property type="entry name" value="YicC-like_N"/>
</dbReference>
<feature type="coiled-coil region" evidence="6">
    <location>
        <begin position="198"/>
        <end position="225"/>
    </location>
</feature>
<evidence type="ECO:0000256" key="3">
    <source>
        <dbReference type="ARBA" id="ARBA00022759"/>
    </source>
</evidence>
<evidence type="ECO:0000259" key="7">
    <source>
        <dbReference type="Pfam" id="PF03755"/>
    </source>
</evidence>
<comment type="caution">
    <text evidence="9">The sequence shown here is derived from an EMBL/GenBank/DDBJ whole genome shotgun (WGS) entry which is preliminary data.</text>
</comment>
<dbReference type="AlphaFoldDB" id="A0A5M6CDU0"/>
<evidence type="ECO:0000256" key="6">
    <source>
        <dbReference type="SAM" id="Coils"/>
    </source>
</evidence>
<accession>A0A5M6CDU0</accession>
<comment type="similarity">
    <text evidence="5">Belongs to the YicC/YloC family.</text>
</comment>
<keyword evidence="2" id="KW-0540">Nuclease</keyword>
<organism evidence="9 10">
    <name type="scientific">Taibaiella lutea</name>
    <dbReference type="NCBI Taxonomy" id="2608001"/>
    <lineage>
        <taxon>Bacteria</taxon>
        <taxon>Pseudomonadati</taxon>
        <taxon>Bacteroidota</taxon>
        <taxon>Chitinophagia</taxon>
        <taxon>Chitinophagales</taxon>
        <taxon>Chitinophagaceae</taxon>
        <taxon>Taibaiella</taxon>
    </lineage>
</organism>
<dbReference type="Pfam" id="PF08340">
    <property type="entry name" value="YicC-like_C"/>
    <property type="match status" value="1"/>
</dbReference>
<keyword evidence="3" id="KW-0255">Endonuclease</keyword>
<evidence type="ECO:0000256" key="4">
    <source>
        <dbReference type="ARBA" id="ARBA00022801"/>
    </source>
</evidence>
<dbReference type="Pfam" id="PF03755">
    <property type="entry name" value="YicC-like_N"/>
    <property type="match status" value="1"/>
</dbReference>
<evidence type="ECO:0000256" key="2">
    <source>
        <dbReference type="ARBA" id="ARBA00022722"/>
    </source>
</evidence>
<keyword evidence="10" id="KW-1185">Reference proteome</keyword>
<evidence type="ECO:0000313" key="10">
    <source>
        <dbReference type="Proteomes" id="UP000323632"/>
    </source>
</evidence>
<comment type="cofactor">
    <cofactor evidence="1">
        <name>a divalent metal cation</name>
        <dbReference type="ChEBI" id="CHEBI:60240"/>
    </cofactor>
</comment>
<feature type="domain" description="Endoribonuclease YicC-like C-terminal" evidence="8">
    <location>
        <begin position="178"/>
        <end position="295"/>
    </location>
</feature>
<dbReference type="GO" id="GO:0016787">
    <property type="term" value="F:hydrolase activity"/>
    <property type="evidence" value="ECO:0007669"/>
    <property type="project" value="UniProtKB-KW"/>
</dbReference>
<dbReference type="NCBIfam" id="TIGR00255">
    <property type="entry name" value="YicC/YloC family endoribonuclease"/>
    <property type="match status" value="1"/>
</dbReference>
<evidence type="ECO:0000259" key="8">
    <source>
        <dbReference type="Pfam" id="PF08340"/>
    </source>
</evidence>
<protein>
    <submittedName>
        <fullName evidence="9">YicC family protein</fullName>
    </submittedName>
</protein>
<keyword evidence="4" id="KW-0378">Hydrolase</keyword>
<dbReference type="PANTHER" id="PTHR30636:SF3">
    <property type="entry name" value="UPF0701 PROTEIN YICC"/>
    <property type="match status" value="1"/>
</dbReference>
<dbReference type="Proteomes" id="UP000323632">
    <property type="component" value="Unassembled WGS sequence"/>
</dbReference>
<reference evidence="9 10" key="1">
    <citation type="submission" date="2019-09" db="EMBL/GenBank/DDBJ databases">
        <title>Genome sequence and assembly of Taibaiella sp.</title>
        <authorList>
            <person name="Chhetri G."/>
        </authorList>
    </citation>
    <scope>NUCLEOTIDE SEQUENCE [LARGE SCALE GENOMIC DNA]</scope>
    <source>
        <strain evidence="9 10">KVB11</strain>
    </source>
</reference>
<dbReference type="RefSeq" id="WP_150033085.1">
    <property type="nucleotide sequence ID" value="NZ_VWSH01000003.1"/>
</dbReference>